<dbReference type="RefSeq" id="WP_311652825.1">
    <property type="nucleotide sequence ID" value="NZ_JAVRIB010000007.1"/>
</dbReference>
<dbReference type="Pfam" id="PF01026">
    <property type="entry name" value="TatD_DNase"/>
    <property type="match status" value="1"/>
</dbReference>
<dbReference type="PANTHER" id="PTHR46124">
    <property type="entry name" value="D-AMINOACYL-TRNA DEACYLASE"/>
    <property type="match status" value="1"/>
</dbReference>
<comment type="similarity">
    <text evidence="1">Belongs to the metallo-dependent hydrolases superfamily. TatD-type hydrolase family.</text>
</comment>
<protein>
    <submittedName>
        <fullName evidence="3">TatD family hydrolase</fullName>
    </submittedName>
</protein>
<dbReference type="InterPro" id="IPR032466">
    <property type="entry name" value="Metal_Hydrolase"/>
</dbReference>
<gene>
    <name evidence="3" type="ORF">RM532_08435</name>
</gene>
<dbReference type="SUPFAM" id="SSF51556">
    <property type="entry name" value="Metallo-dependent hydrolases"/>
    <property type="match status" value="1"/>
</dbReference>
<keyword evidence="4" id="KW-1185">Reference proteome</keyword>
<organism evidence="3 4">
    <name type="scientific">Spectribacter hydrogenoxidans</name>
    <dbReference type="NCBI Taxonomy" id="3075608"/>
    <lineage>
        <taxon>Bacteria</taxon>
        <taxon>Pseudomonadati</taxon>
        <taxon>Pseudomonadota</taxon>
        <taxon>Gammaproteobacteria</taxon>
        <taxon>Salinisphaerales</taxon>
        <taxon>Salinisphaeraceae</taxon>
        <taxon>Spectribacter</taxon>
    </lineage>
</organism>
<evidence type="ECO:0000256" key="2">
    <source>
        <dbReference type="ARBA" id="ARBA00022801"/>
    </source>
</evidence>
<name>A0ABU3C0A3_9GAMM</name>
<keyword evidence="2 3" id="KW-0378">Hydrolase</keyword>
<accession>A0ABU3C0A3</accession>
<reference evidence="3 4" key="1">
    <citation type="submission" date="2023-09" db="EMBL/GenBank/DDBJ databases">
        <authorList>
            <person name="Rey-Velasco X."/>
        </authorList>
    </citation>
    <scope>NUCLEOTIDE SEQUENCE [LARGE SCALE GENOMIC DNA]</scope>
    <source>
        <strain evidence="3 4">W335</strain>
    </source>
</reference>
<dbReference type="Gene3D" id="3.20.20.140">
    <property type="entry name" value="Metal-dependent hydrolases"/>
    <property type="match status" value="1"/>
</dbReference>
<dbReference type="Proteomes" id="UP001251857">
    <property type="component" value="Unassembled WGS sequence"/>
</dbReference>
<dbReference type="EMBL" id="JAVRIB010000007">
    <property type="protein sequence ID" value="MDT0634987.1"/>
    <property type="molecule type" value="Genomic_DNA"/>
</dbReference>
<dbReference type="PIRSF" id="PIRSF005902">
    <property type="entry name" value="DNase_TatD"/>
    <property type="match status" value="1"/>
</dbReference>
<evidence type="ECO:0000313" key="4">
    <source>
        <dbReference type="Proteomes" id="UP001251857"/>
    </source>
</evidence>
<evidence type="ECO:0000256" key="1">
    <source>
        <dbReference type="ARBA" id="ARBA00009275"/>
    </source>
</evidence>
<dbReference type="InterPro" id="IPR001130">
    <property type="entry name" value="TatD-like"/>
</dbReference>
<dbReference type="PANTHER" id="PTHR46124:SF2">
    <property type="entry name" value="D-AMINOACYL-TRNA DEACYLASE"/>
    <property type="match status" value="1"/>
</dbReference>
<proteinExistence type="inferred from homology"/>
<sequence length="272" mass="30143">MDDLIDIGANLAHESFEEDLDAVINRAHATGVAQIVVTGSDADSNRRAAELSRAYPGQLHATAGLHPHHADQADADLYAQITASARDGQIVAVGETGLDFFRDLCPRPIQERVFARQLEIAAATGLPVFLHQRDAHDRFIAVLREHRDALGDCVVHCFTADRRALFECLDLDCHIGITGWICDERRGRHLLDMVDSVPAERLMIETDAPYLMPRSIRPKPRTRRNEPMHLPHVLTRLAEARGTAPEALARSTSATARAFFRIAETPAERKVS</sequence>
<dbReference type="CDD" id="cd01310">
    <property type="entry name" value="TatD_DNAse"/>
    <property type="match status" value="1"/>
</dbReference>
<comment type="caution">
    <text evidence="3">The sequence shown here is derived from an EMBL/GenBank/DDBJ whole genome shotgun (WGS) entry which is preliminary data.</text>
</comment>
<evidence type="ECO:0000313" key="3">
    <source>
        <dbReference type="EMBL" id="MDT0634987.1"/>
    </source>
</evidence>
<dbReference type="PROSITE" id="PS01090">
    <property type="entry name" value="TATD_2"/>
    <property type="match status" value="1"/>
</dbReference>
<dbReference type="InterPro" id="IPR018228">
    <property type="entry name" value="DNase_TatD-rel_CS"/>
</dbReference>
<dbReference type="GO" id="GO:0016787">
    <property type="term" value="F:hydrolase activity"/>
    <property type="evidence" value="ECO:0007669"/>
    <property type="project" value="UniProtKB-KW"/>
</dbReference>